<feature type="non-terminal residue" evidence="2">
    <location>
        <position position="38"/>
    </location>
</feature>
<accession>A0A699V438</accession>
<gene>
    <name evidence="2" type="ORF">Tci_900105</name>
</gene>
<reference evidence="2" key="1">
    <citation type="journal article" date="2019" name="Sci. Rep.">
        <title>Draft genome of Tanacetum cinerariifolium, the natural source of mosquito coil.</title>
        <authorList>
            <person name="Yamashiro T."/>
            <person name="Shiraishi A."/>
            <person name="Satake H."/>
            <person name="Nakayama K."/>
        </authorList>
    </citation>
    <scope>NUCLEOTIDE SEQUENCE</scope>
</reference>
<protein>
    <submittedName>
        <fullName evidence="2">Uncharacterized protein</fullName>
    </submittedName>
</protein>
<dbReference type="AlphaFoldDB" id="A0A699V438"/>
<feature type="region of interest" description="Disordered" evidence="1">
    <location>
        <begin position="1"/>
        <end position="38"/>
    </location>
</feature>
<proteinExistence type="predicted"/>
<evidence type="ECO:0000313" key="2">
    <source>
        <dbReference type="EMBL" id="GFD28136.1"/>
    </source>
</evidence>
<feature type="non-terminal residue" evidence="2">
    <location>
        <position position="1"/>
    </location>
</feature>
<organism evidence="2">
    <name type="scientific">Tanacetum cinerariifolium</name>
    <name type="common">Dalmatian daisy</name>
    <name type="synonym">Chrysanthemum cinerariifolium</name>
    <dbReference type="NCBI Taxonomy" id="118510"/>
    <lineage>
        <taxon>Eukaryota</taxon>
        <taxon>Viridiplantae</taxon>
        <taxon>Streptophyta</taxon>
        <taxon>Embryophyta</taxon>
        <taxon>Tracheophyta</taxon>
        <taxon>Spermatophyta</taxon>
        <taxon>Magnoliopsida</taxon>
        <taxon>eudicotyledons</taxon>
        <taxon>Gunneridae</taxon>
        <taxon>Pentapetalae</taxon>
        <taxon>asterids</taxon>
        <taxon>campanulids</taxon>
        <taxon>Asterales</taxon>
        <taxon>Asteraceae</taxon>
        <taxon>Asteroideae</taxon>
        <taxon>Anthemideae</taxon>
        <taxon>Anthemidinae</taxon>
        <taxon>Tanacetum</taxon>
    </lineage>
</organism>
<name>A0A699V438_TANCI</name>
<sequence>QLGLASNVFVPEGAPTDVSDPNPLSFADAPSRHPFDVV</sequence>
<comment type="caution">
    <text evidence="2">The sequence shown here is derived from an EMBL/GenBank/DDBJ whole genome shotgun (WGS) entry which is preliminary data.</text>
</comment>
<evidence type="ECO:0000256" key="1">
    <source>
        <dbReference type="SAM" id="MobiDB-lite"/>
    </source>
</evidence>
<dbReference type="EMBL" id="BKCJ011382715">
    <property type="protein sequence ID" value="GFD28136.1"/>
    <property type="molecule type" value="Genomic_DNA"/>
</dbReference>